<evidence type="ECO:0000256" key="2">
    <source>
        <dbReference type="ARBA" id="ARBA00022631"/>
    </source>
</evidence>
<accession>A0AAE0WTC1</accession>
<dbReference type="Gene3D" id="2.60.120.480">
    <property type="entry name" value="Ureidoglycolate hydrolase"/>
    <property type="match status" value="1"/>
</dbReference>
<evidence type="ECO:0000256" key="1">
    <source>
        <dbReference type="ARBA" id="ARBA00011738"/>
    </source>
</evidence>
<evidence type="ECO:0000313" key="7">
    <source>
        <dbReference type="Proteomes" id="UP001274830"/>
    </source>
</evidence>
<sequence length="305" mass="33108">MGKDPSEGSLPTCGNLWLIVKAAIRRYFISASNRTIRVEDLTPATFSPFGSVVQNPASHGGAPRLECAVANQGSAKKWLDITKMQNWYGMGRSKEAAKVVMNMFVCSPRRLDSMNGREVFKVGVLERHPFTPQTFVPTGLDGRDQKTCYLVIVAPTLPLSSRKGDQSDKMEPVYPVPAPQRKTSLKERLLGARPNLFTNDHTPSTTPTGSWSDAPTPKGPGLPDLGNMRAFIARGDQAVTYGAGTWHAPMVVLGQQAIEFVVVQYANGVADEDCQEILLEAGSGEDGVAVLVDSFFDEDPLKAKL</sequence>
<evidence type="ECO:0000256" key="3">
    <source>
        <dbReference type="ARBA" id="ARBA00023239"/>
    </source>
</evidence>
<dbReference type="InterPro" id="IPR047233">
    <property type="entry name" value="UAH_cupin"/>
</dbReference>
<dbReference type="AlphaFoldDB" id="A0AAE0WTC1"/>
<feature type="region of interest" description="Disordered" evidence="5">
    <location>
        <begin position="194"/>
        <end position="222"/>
    </location>
</feature>
<keyword evidence="3" id="KW-0456">Lyase</keyword>
<feature type="compositionally biased region" description="Polar residues" evidence="5">
    <location>
        <begin position="196"/>
        <end position="213"/>
    </location>
</feature>
<dbReference type="InterPro" id="IPR007247">
    <property type="entry name" value="Ureidogly_lyase"/>
</dbReference>
<dbReference type="PANTHER" id="PTHR21221:SF1">
    <property type="entry name" value="UREIDOGLYCOLATE LYASE"/>
    <property type="match status" value="1"/>
</dbReference>
<keyword evidence="2" id="KW-0659">Purine metabolism</keyword>
<dbReference type="GO" id="GO:0006144">
    <property type="term" value="P:purine nucleobase metabolic process"/>
    <property type="evidence" value="ECO:0007669"/>
    <property type="project" value="UniProtKB-KW"/>
</dbReference>
<dbReference type="GO" id="GO:0000256">
    <property type="term" value="P:allantoin catabolic process"/>
    <property type="evidence" value="ECO:0007669"/>
    <property type="project" value="InterPro"/>
</dbReference>
<comment type="caution">
    <text evidence="6">The sequence shown here is derived from an EMBL/GenBank/DDBJ whole genome shotgun (WGS) entry which is preliminary data.</text>
</comment>
<dbReference type="CDD" id="cd20298">
    <property type="entry name" value="cupin_UAH"/>
    <property type="match status" value="1"/>
</dbReference>
<organism evidence="6 7">
    <name type="scientific">Recurvomyces mirabilis</name>
    <dbReference type="NCBI Taxonomy" id="574656"/>
    <lineage>
        <taxon>Eukaryota</taxon>
        <taxon>Fungi</taxon>
        <taxon>Dikarya</taxon>
        <taxon>Ascomycota</taxon>
        <taxon>Pezizomycotina</taxon>
        <taxon>Dothideomycetes</taxon>
        <taxon>Dothideomycetidae</taxon>
        <taxon>Mycosphaerellales</taxon>
        <taxon>Teratosphaeriaceae</taxon>
        <taxon>Recurvomyces</taxon>
    </lineage>
</organism>
<keyword evidence="7" id="KW-1185">Reference proteome</keyword>
<evidence type="ECO:0000256" key="4">
    <source>
        <dbReference type="ARBA" id="ARBA00047684"/>
    </source>
</evidence>
<dbReference type="GO" id="GO:0004848">
    <property type="term" value="F:ureidoglycolate hydrolase activity"/>
    <property type="evidence" value="ECO:0007669"/>
    <property type="project" value="InterPro"/>
</dbReference>
<dbReference type="InterPro" id="IPR024060">
    <property type="entry name" value="Ureidoglycolate_lyase_dom_sf"/>
</dbReference>
<dbReference type="InterPro" id="IPR011051">
    <property type="entry name" value="RmlC_Cupin_sf"/>
</dbReference>
<protein>
    <recommendedName>
        <fullName evidence="8">Ureidoglycolate hydrolase</fullName>
    </recommendedName>
</protein>
<evidence type="ECO:0000256" key="5">
    <source>
        <dbReference type="SAM" id="MobiDB-lite"/>
    </source>
</evidence>
<comment type="subunit">
    <text evidence="1">Homodimer.</text>
</comment>
<evidence type="ECO:0000313" key="6">
    <source>
        <dbReference type="EMBL" id="KAK3677390.1"/>
    </source>
</evidence>
<dbReference type="EMBL" id="JAUTXT010000007">
    <property type="protein sequence ID" value="KAK3677390.1"/>
    <property type="molecule type" value="Genomic_DNA"/>
</dbReference>
<dbReference type="Proteomes" id="UP001274830">
    <property type="component" value="Unassembled WGS sequence"/>
</dbReference>
<proteinExistence type="predicted"/>
<reference evidence="6" key="1">
    <citation type="submission" date="2023-07" db="EMBL/GenBank/DDBJ databases">
        <title>Black Yeasts Isolated from many extreme environments.</title>
        <authorList>
            <person name="Coleine C."/>
            <person name="Stajich J.E."/>
            <person name="Selbmann L."/>
        </authorList>
    </citation>
    <scope>NUCLEOTIDE SEQUENCE</scope>
    <source>
        <strain evidence="6">CCFEE 5485</strain>
    </source>
</reference>
<evidence type="ECO:0008006" key="8">
    <source>
        <dbReference type="Google" id="ProtNLM"/>
    </source>
</evidence>
<dbReference type="Pfam" id="PF04115">
    <property type="entry name" value="Ureidogly_lyase"/>
    <property type="match status" value="1"/>
</dbReference>
<gene>
    <name evidence="6" type="ORF">LTR78_002928</name>
</gene>
<name>A0AAE0WTC1_9PEZI</name>
<dbReference type="SUPFAM" id="SSF51182">
    <property type="entry name" value="RmlC-like cupins"/>
    <property type="match status" value="1"/>
</dbReference>
<dbReference type="GO" id="GO:0050385">
    <property type="term" value="F:ureidoglycolate lyase activity"/>
    <property type="evidence" value="ECO:0007669"/>
    <property type="project" value="UniProtKB-EC"/>
</dbReference>
<dbReference type="PANTHER" id="PTHR21221">
    <property type="entry name" value="UREIDOGLYCOLATE HYDROLASE"/>
    <property type="match status" value="1"/>
</dbReference>
<comment type="catalytic activity">
    <reaction evidence="4">
        <text>(S)-ureidoglycolate = urea + glyoxylate</text>
        <dbReference type="Rhea" id="RHEA:11304"/>
        <dbReference type="ChEBI" id="CHEBI:16199"/>
        <dbReference type="ChEBI" id="CHEBI:36655"/>
        <dbReference type="ChEBI" id="CHEBI:57296"/>
        <dbReference type="EC" id="4.3.2.3"/>
    </reaction>
</comment>